<dbReference type="OrthoDB" id="2922557at2"/>
<feature type="transmembrane region" description="Helical" evidence="1">
    <location>
        <begin position="17"/>
        <end position="41"/>
    </location>
</feature>
<protein>
    <submittedName>
        <fullName evidence="2">Uncharacterized protein</fullName>
    </submittedName>
</protein>
<name>A0A3Q8X3G8_9BACL</name>
<gene>
    <name evidence="2" type="ORF">EJC50_00680</name>
</gene>
<keyword evidence="1" id="KW-0812">Transmembrane</keyword>
<dbReference type="AlphaFoldDB" id="A0A3Q8X3G8"/>
<evidence type="ECO:0000313" key="2">
    <source>
        <dbReference type="EMBL" id="AZN38355.1"/>
    </source>
</evidence>
<keyword evidence="1" id="KW-0472">Membrane</keyword>
<proteinExistence type="predicted"/>
<sequence>MDFYHSWIYQNVFNTEWFMWIVVCLILGINIIAPLIVWYFITGKKLLKRYLQHKKQNGQQRQGAGKSP</sequence>
<accession>A0A3Q8X3G8</accession>
<evidence type="ECO:0000256" key="1">
    <source>
        <dbReference type="SAM" id="Phobius"/>
    </source>
</evidence>
<dbReference type="RefSeq" id="WP_126011424.1">
    <property type="nucleotide sequence ID" value="NZ_CP034437.1"/>
</dbReference>
<keyword evidence="1" id="KW-1133">Transmembrane helix</keyword>
<organism evidence="2 3">
    <name type="scientific">Paenibacillus albus</name>
    <dbReference type="NCBI Taxonomy" id="2495582"/>
    <lineage>
        <taxon>Bacteria</taxon>
        <taxon>Bacillati</taxon>
        <taxon>Bacillota</taxon>
        <taxon>Bacilli</taxon>
        <taxon>Bacillales</taxon>
        <taxon>Paenibacillaceae</taxon>
        <taxon>Paenibacillus</taxon>
    </lineage>
</organism>
<dbReference type="Proteomes" id="UP000272528">
    <property type="component" value="Chromosome"/>
</dbReference>
<keyword evidence="3" id="KW-1185">Reference proteome</keyword>
<dbReference type="KEGG" id="palb:EJC50_00680"/>
<evidence type="ECO:0000313" key="3">
    <source>
        <dbReference type="Proteomes" id="UP000272528"/>
    </source>
</evidence>
<dbReference type="EMBL" id="CP034437">
    <property type="protein sequence ID" value="AZN38355.1"/>
    <property type="molecule type" value="Genomic_DNA"/>
</dbReference>
<reference evidence="3" key="1">
    <citation type="submission" date="2018-12" db="EMBL/GenBank/DDBJ databases">
        <title>Genome sequence of Peanibacillus sp.</title>
        <authorList>
            <person name="Subramani G."/>
            <person name="Srinivasan S."/>
            <person name="Kim M.K."/>
        </authorList>
    </citation>
    <scope>NUCLEOTIDE SEQUENCE [LARGE SCALE GENOMIC DNA]</scope>
    <source>
        <strain evidence="3">18JY67-1</strain>
    </source>
</reference>